<name>Q3MDY3_TRIV2</name>
<organism evidence="1 2">
    <name type="scientific">Trichormus variabilis (strain ATCC 29413 / PCC 7937)</name>
    <name type="common">Anabaena variabilis</name>
    <dbReference type="NCBI Taxonomy" id="240292"/>
    <lineage>
        <taxon>Bacteria</taxon>
        <taxon>Bacillati</taxon>
        <taxon>Cyanobacteriota</taxon>
        <taxon>Cyanophyceae</taxon>
        <taxon>Nostocales</taxon>
        <taxon>Nostocaceae</taxon>
        <taxon>Trichormus</taxon>
    </lineage>
</organism>
<dbReference type="Proteomes" id="UP000002533">
    <property type="component" value="Chromosome"/>
</dbReference>
<dbReference type="AlphaFoldDB" id="Q3MDY3"/>
<evidence type="ECO:0000313" key="1">
    <source>
        <dbReference type="EMBL" id="ABA20803.1"/>
    </source>
</evidence>
<dbReference type="HOGENOM" id="CLU_2969234_0_0_3"/>
<proteinExistence type="predicted"/>
<gene>
    <name evidence="1" type="ordered locus">Ava_1179</name>
</gene>
<reference evidence="2" key="1">
    <citation type="journal article" date="2014" name="Stand. Genomic Sci.">
        <title>Complete genome sequence of Anabaena variabilis ATCC 29413.</title>
        <authorList>
            <person name="Thiel T."/>
            <person name="Pratte B.S."/>
            <person name="Zhong J."/>
            <person name="Goodwin L."/>
            <person name="Copeland A."/>
            <person name="Lucas S."/>
            <person name="Han C."/>
            <person name="Pitluck S."/>
            <person name="Land M.L."/>
            <person name="Kyrpides N.C."/>
            <person name="Woyke T."/>
        </authorList>
    </citation>
    <scope>NUCLEOTIDE SEQUENCE [LARGE SCALE GENOMIC DNA]</scope>
    <source>
        <strain evidence="2">ATCC 29413 / PCC 7937</strain>
    </source>
</reference>
<accession>Q3MDY3</accession>
<dbReference type="KEGG" id="ava:Ava_1179"/>
<dbReference type="EMBL" id="CP000117">
    <property type="protein sequence ID" value="ABA20803.1"/>
    <property type="molecule type" value="Genomic_DNA"/>
</dbReference>
<evidence type="ECO:0000313" key="2">
    <source>
        <dbReference type="Proteomes" id="UP000002533"/>
    </source>
</evidence>
<protein>
    <submittedName>
        <fullName evidence="1">Uncharacterized protein</fullName>
    </submittedName>
</protein>
<dbReference type="eggNOG" id="ENOG5030NMG">
    <property type="taxonomic scope" value="Bacteria"/>
</dbReference>
<sequence length="58" mass="6619">MLCIRTYALKLSVETGCRGVRVLNIYTPTPLIFPSPLAMLGDRWYFDQGLPDKKISQM</sequence>